<evidence type="ECO:0000313" key="3">
    <source>
        <dbReference type="Proteomes" id="UP000192596"/>
    </source>
</evidence>
<dbReference type="EMBL" id="NAJO01000022">
    <property type="protein sequence ID" value="OQO04418.1"/>
    <property type="molecule type" value="Genomic_DNA"/>
</dbReference>
<feature type="compositionally biased region" description="Polar residues" evidence="1">
    <location>
        <begin position="10"/>
        <end position="27"/>
    </location>
</feature>
<evidence type="ECO:0000313" key="2">
    <source>
        <dbReference type="EMBL" id="OQO04418.1"/>
    </source>
</evidence>
<name>A0A1V8SZM6_9PEZI</name>
<proteinExistence type="predicted"/>
<organism evidence="2 3">
    <name type="scientific">Cryoendolithus antarcticus</name>
    <dbReference type="NCBI Taxonomy" id="1507870"/>
    <lineage>
        <taxon>Eukaryota</taxon>
        <taxon>Fungi</taxon>
        <taxon>Dikarya</taxon>
        <taxon>Ascomycota</taxon>
        <taxon>Pezizomycotina</taxon>
        <taxon>Dothideomycetes</taxon>
        <taxon>Dothideomycetidae</taxon>
        <taxon>Cladosporiales</taxon>
        <taxon>Cladosporiaceae</taxon>
        <taxon>Cryoendolithus</taxon>
    </lineage>
</organism>
<reference evidence="3" key="1">
    <citation type="submission" date="2017-03" db="EMBL/GenBank/DDBJ databases">
        <title>Genomes of endolithic fungi from Antarctica.</title>
        <authorList>
            <person name="Coleine C."/>
            <person name="Masonjones S."/>
            <person name="Stajich J.E."/>
        </authorList>
    </citation>
    <scope>NUCLEOTIDE SEQUENCE [LARGE SCALE GENOMIC DNA]</scope>
    <source>
        <strain evidence="3">CCFEE 5527</strain>
    </source>
</reference>
<protein>
    <submittedName>
        <fullName evidence="2">Uncharacterized protein</fullName>
    </submittedName>
</protein>
<dbReference type="InParanoid" id="A0A1V8SZM6"/>
<keyword evidence="3" id="KW-1185">Reference proteome</keyword>
<feature type="region of interest" description="Disordered" evidence="1">
    <location>
        <begin position="167"/>
        <end position="190"/>
    </location>
</feature>
<feature type="compositionally biased region" description="Polar residues" evidence="1">
    <location>
        <begin position="99"/>
        <end position="109"/>
    </location>
</feature>
<feature type="compositionally biased region" description="Polar residues" evidence="1">
    <location>
        <begin position="75"/>
        <end position="89"/>
    </location>
</feature>
<dbReference type="OrthoDB" id="4395072at2759"/>
<accession>A0A1V8SZM6</accession>
<gene>
    <name evidence="2" type="ORF">B0A48_11029</name>
</gene>
<feature type="region of interest" description="Disordered" evidence="1">
    <location>
        <begin position="1"/>
        <end position="116"/>
    </location>
</feature>
<sequence>MELVPKRSENGSVPENSQLQNLAAQRTSSRKPSGKIPTIATAWFAKVTDRQRKVKTSTKQNAAVAAPTREDLVDQSPQMMQRPTFTSRLELSLLPENLGSGSQPSNAANASARRPPELTGIEQPALQSSGAHVAALKQDDATAMQALQPSKRKKESSSVLPTDLVPAVKTDGGLASPAAPELQELPESSRPANLIDLDAIEEASEKAPERAPEAQTAYEKRAEVAKGRIWTWLQHHMRGFERVQAAVSVESTRDGDRILISVTCSGRAVAKRREIESILHNRSMRSELREFRVEVSETTDHTGFWFTGPSMMSDIRIVDGDHARVNVANYHAGQESLHFHWEKDEDPGVPFALSPYWTTGAALVEYTRPRRSGHGDETFSGTLIRTQNKSSNSPSTNIFWTYGGPIYVDGQLYGFTTAHPLVYSRTSGDDYISKGKEPVPHHSSTSYGEEDEMYEEWRPLGLIGRYALADFGSVPAGNDWMLIDLIKNTLPPSLVYTHSDLVVQTHLGLVSGTLLPGSSFIILGTSSFEAAKVELAKPLKNGDSGAVVVRGGELFGIVIASGLDLSGRPFAYILKAQDVCKSVSDGIAGATVRFPTSSENAIFAHQTLYPDTRFITLASLYVDQLFSDAFICSHVTIAAPTLRNSDPLIDALLLLGAGYRSAPTRRVEVLTRLTSRKHRFKATVTYFPGALSTATWRMLAMSQGGVEAAEVVFALLQFLEPYATVDILLGIFKELGVHVMPSRKTVSHAVYEMNDIPPIAPLEDLRHDVRNPDPGFNFMYKALARIIYAAQISAYYVYTGPWAMWLYKIVAVWLGYNGVYKVQRGVRLALFYRGLQCDADSLPFIFLQSTPEGTLLEGPNVTKYGNIIDCPELKLVLKRILDDPDGMLESERADRVNAVDGHRVDALSDHEDPESTRYRLQRWAELRSNEVRFLSRVR</sequence>
<dbReference type="Proteomes" id="UP000192596">
    <property type="component" value="Unassembled WGS sequence"/>
</dbReference>
<dbReference type="AlphaFoldDB" id="A0A1V8SZM6"/>
<evidence type="ECO:0000256" key="1">
    <source>
        <dbReference type="SAM" id="MobiDB-lite"/>
    </source>
</evidence>
<comment type="caution">
    <text evidence="2">The sequence shown here is derived from an EMBL/GenBank/DDBJ whole genome shotgun (WGS) entry which is preliminary data.</text>
</comment>